<feature type="compositionally biased region" description="Basic and acidic residues" evidence="1">
    <location>
        <begin position="21"/>
        <end position="36"/>
    </location>
</feature>
<dbReference type="Pfam" id="PF26595">
    <property type="entry name" value="A_ENA"/>
    <property type="match status" value="1"/>
</dbReference>
<dbReference type="InterPro" id="IPR058705">
    <property type="entry name" value="A_ENA"/>
</dbReference>
<proteinExistence type="predicted"/>
<gene>
    <name evidence="2" type="ORF">ACFOUV_07325</name>
</gene>
<accession>A0ABV8GUX2</accession>
<sequence>MVIYKNNRKCNCGRHHHSKHTFSDHHQHPEHKHSDHKYVDGWYSDHKHSCEDRHEKEHHKKEKPKKTCQESLNEFIASAAEIENALANAINAEVSLMKRLSLSPKEAMKFTEKLENLIKLAIKKEIILEFLLEETIEACKEHVECKKCSSHHCKCDKKTC</sequence>
<feature type="region of interest" description="Disordered" evidence="1">
    <location>
        <begin position="14"/>
        <end position="36"/>
    </location>
</feature>
<evidence type="ECO:0000313" key="3">
    <source>
        <dbReference type="Proteomes" id="UP001595772"/>
    </source>
</evidence>
<protein>
    <submittedName>
        <fullName evidence="2">Uncharacterized protein</fullName>
    </submittedName>
</protein>
<name>A0ABV8GUX2_9BACI</name>
<dbReference type="RefSeq" id="WP_379496133.1">
    <property type="nucleotide sequence ID" value="NZ_JBHSAO010000004.1"/>
</dbReference>
<evidence type="ECO:0000313" key="2">
    <source>
        <dbReference type="EMBL" id="MFC4023632.1"/>
    </source>
</evidence>
<reference evidence="3" key="1">
    <citation type="journal article" date="2019" name="Int. J. Syst. Evol. Microbiol.">
        <title>The Global Catalogue of Microorganisms (GCM) 10K type strain sequencing project: providing services to taxonomists for standard genome sequencing and annotation.</title>
        <authorList>
            <consortium name="The Broad Institute Genomics Platform"/>
            <consortium name="The Broad Institute Genome Sequencing Center for Infectious Disease"/>
            <person name="Wu L."/>
            <person name="Ma J."/>
        </authorList>
    </citation>
    <scope>NUCLEOTIDE SEQUENCE [LARGE SCALE GENOMIC DNA]</scope>
    <source>
        <strain evidence="3">IBRC-M 10703</strain>
    </source>
</reference>
<organism evidence="2 3">
    <name type="scientific">Oceanobacillus longus</name>
    <dbReference type="NCBI Taxonomy" id="930120"/>
    <lineage>
        <taxon>Bacteria</taxon>
        <taxon>Bacillati</taxon>
        <taxon>Bacillota</taxon>
        <taxon>Bacilli</taxon>
        <taxon>Bacillales</taxon>
        <taxon>Bacillaceae</taxon>
        <taxon>Oceanobacillus</taxon>
    </lineage>
</organism>
<dbReference type="Proteomes" id="UP001595772">
    <property type="component" value="Unassembled WGS sequence"/>
</dbReference>
<comment type="caution">
    <text evidence="2">The sequence shown here is derived from an EMBL/GenBank/DDBJ whole genome shotgun (WGS) entry which is preliminary data.</text>
</comment>
<dbReference type="EMBL" id="JBHSAO010000004">
    <property type="protein sequence ID" value="MFC4023632.1"/>
    <property type="molecule type" value="Genomic_DNA"/>
</dbReference>
<keyword evidence="3" id="KW-1185">Reference proteome</keyword>
<evidence type="ECO:0000256" key="1">
    <source>
        <dbReference type="SAM" id="MobiDB-lite"/>
    </source>
</evidence>